<dbReference type="Proteomes" id="UP000805193">
    <property type="component" value="Unassembled WGS sequence"/>
</dbReference>
<organism evidence="1 2">
    <name type="scientific">Ixodes persulcatus</name>
    <name type="common">Taiga tick</name>
    <dbReference type="NCBI Taxonomy" id="34615"/>
    <lineage>
        <taxon>Eukaryota</taxon>
        <taxon>Metazoa</taxon>
        <taxon>Ecdysozoa</taxon>
        <taxon>Arthropoda</taxon>
        <taxon>Chelicerata</taxon>
        <taxon>Arachnida</taxon>
        <taxon>Acari</taxon>
        <taxon>Parasitiformes</taxon>
        <taxon>Ixodida</taxon>
        <taxon>Ixodoidea</taxon>
        <taxon>Ixodidae</taxon>
        <taxon>Ixodinae</taxon>
        <taxon>Ixodes</taxon>
    </lineage>
</organism>
<dbReference type="EMBL" id="JABSTQ010010548">
    <property type="protein sequence ID" value="KAG0420074.1"/>
    <property type="molecule type" value="Genomic_DNA"/>
</dbReference>
<keyword evidence="2" id="KW-1185">Reference proteome</keyword>
<gene>
    <name evidence="1" type="ORF">HPB47_003703</name>
</gene>
<accession>A0AC60PHR5</accession>
<evidence type="ECO:0000313" key="1">
    <source>
        <dbReference type="EMBL" id="KAG0420074.1"/>
    </source>
</evidence>
<proteinExistence type="predicted"/>
<protein>
    <submittedName>
        <fullName evidence="1">Uncharacterized protein</fullName>
    </submittedName>
</protein>
<name>A0AC60PHR5_IXOPE</name>
<evidence type="ECO:0000313" key="2">
    <source>
        <dbReference type="Proteomes" id="UP000805193"/>
    </source>
</evidence>
<sequence length="339" mass="38255">MNIILPAAITYSGASPTRVLRLLGSIGVAVIHKTQFFKVQRCLVFPAATKVWKTEQTVLLTSMFGTGLNLAGDGRADSIGYSAKYGTYSLLDTKINEILHYEVVQSNEVKSSHHMETEGLKRSFHYLQGWGFFPDVLVTDRHFGVSALMKDSYPNTKHRFDAWHIAKGIGSKLATAGKTKRNSILNNWVKTSLMRHVVDVHQHPDPMYPACTHASIEDRWWLLEGSEPYIALEKVVMSRQLLKDIPRISGDGQTYRLESFHSLLIRFTPKSTHFTVEGMVARCCLELAEAVPTYKEAEAAYVLCSRRQPLCSASQRLNKEAAFLAHRTRFHTQQRQGQC</sequence>
<comment type="caution">
    <text evidence="1">The sequence shown here is derived from an EMBL/GenBank/DDBJ whole genome shotgun (WGS) entry which is preliminary data.</text>
</comment>
<reference evidence="1 2" key="1">
    <citation type="journal article" date="2020" name="Cell">
        <title>Large-Scale Comparative Analyses of Tick Genomes Elucidate Their Genetic Diversity and Vector Capacities.</title>
        <authorList>
            <consortium name="Tick Genome and Microbiome Consortium (TIGMIC)"/>
            <person name="Jia N."/>
            <person name="Wang J."/>
            <person name="Shi W."/>
            <person name="Du L."/>
            <person name="Sun Y."/>
            <person name="Zhan W."/>
            <person name="Jiang J.F."/>
            <person name="Wang Q."/>
            <person name="Zhang B."/>
            <person name="Ji P."/>
            <person name="Bell-Sakyi L."/>
            <person name="Cui X.M."/>
            <person name="Yuan T.T."/>
            <person name="Jiang B.G."/>
            <person name="Yang W.F."/>
            <person name="Lam T.T."/>
            <person name="Chang Q.C."/>
            <person name="Ding S.J."/>
            <person name="Wang X.J."/>
            <person name="Zhu J.G."/>
            <person name="Ruan X.D."/>
            <person name="Zhao L."/>
            <person name="Wei J.T."/>
            <person name="Ye R.Z."/>
            <person name="Que T.C."/>
            <person name="Du C.H."/>
            <person name="Zhou Y.H."/>
            <person name="Cheng J.X."/>
            <person name="Dai P.F."/>
            <person name="Guo W.B."/>
            <person name="Han X.H."/>
            <person name="Huang E.J."/>
            <person name="Li L.F."/>
            <person name="Wei W."/>
            <person name="Gao Y.C."/>
            <person name="Liu J.Z."/>
            <person name="Shao H.Z."/>
            <person name="Wang X."/>
            <person name="Wang C.C."/>
            <person name="Yang T.C."/>
            <person name="Huo Q.B."/>
            <person name="Li W."/>
            <person name="Chen H.Y."/>
            <person name="Chen S.E."/>
            <person name="Zhou L.G."/>
            <person name="Ni X.B."/>
            <person name="Tian J.H."/>
            <person name="Sheng Y."/>
            <person name="Liu T."/>
            <person name="Pan Y.S."/>
            <person name="Xia L.Y."/>
            <person name="Li J."/>
            <person name="Zhao F."/>
            <person name="Cao W.C."/>
        </authorList>
    </citation>
    <scope>NUCLEOTIDE SEQUENCE [LARGE SCALE GENOMIC DNA]</scope>
    <source>
        <strain evidence="1">Iper-2018</strain>
    </source>
</reference>